<dbReference type="SMART" id="SM00382">
    <property type="entry name" value="AAA"/>
    <property type="match status" value="1"/>
</dbReference>
<dbReference type="PROSITE" id="PS50893">
    <property type="entry name" value="ABC_TRANSPORTER_2"/>
    <property type="match status" value="1"/>
</dbReference>
<evidence type="ECO:0000256" key="9">
    <source>
        <dbReference type="ARBA" id="ARBA00023136"/>
    </source>
</evidence>
<keyword evidence="6 11" id="KW-0067">ATP-binding</keyword>
<organism evidence="11 12">
    <name type="scientific">Corynebacterium stationis</name>
    <dbReference type="NCBI Taxonomy" id="1705"/>
    <lineage>
        <taxon>Bacteria</taxon>
        <taxon>Bacillati</taxon>
        <taxon>Actinomycetota</taxon>
        <taxon>Actinomycetes</taxon>
        <taxon>Mycobacteriales</taxon>
        <taxon>Corynebacteriaceae</taxon>
        <taxon>Corynebacterium</taxon>
    </lineage>
</organism>
<reference evidence="11 12" key="1">
    <citation type="submission" date="2020-04" db="EMBL/GenBank/DDBJ databases">
        <authorList>
            <person name="Hitch T.C.A."/>
            <person name="Wylensek D."/>
            <person name="Clavel T."/>
        </authorList>
    </citation>
    <scope>NUCLEOTIDE SEQUENCE [LARGE SCALE GENOMIC DNA]</scope>
    <source>
        <strain evidence="11 12">BL-383-APC-3D</strain>
    </source>
</reference>
<dbReference type="GO" id="GO:0006826">
    <property type="term" value="P:iron ion transport"/>
    <property type="evidence" value="ECO:0007669"/>
    <property type="project" value="UniProtKB-KW"/>
</dbReference>
<accession>A0AB36CIQ0</accession>
<dbReference type="Gene3D" id="3.40.50.300">
    <property type="entry name" value="P-loop containing nucleotide triphosphate hydrolases"/>
    <property type="match status" value="1"/>
</dbReference>
<evidence type="ECO:0000313" key="12">
    <source>
        <dbReference type="Proteomes" id="UP000544551"/>
    </source>
</evidence>
<dbReference type="SUPFAM" id="SSF52540">
    <property type="entry name" value="P-loop containing nucleoside triphosphate hydrolases"/>
    <property type="match status" value="1"/>
</dbReference>
<dbReference type="GO" id="GO:0005886">
    <property type="term" value="C:plasma membrane"/>
    <property type="evidence" value="ECO:0007669"/>
    <property type="project" value="UniProtKB-SubCell"/>
</dbReference>
<dbReference type="PROSITE" id="PS00211">
    <property type="entry name" value="ABC_TRANSPORTER_1"/>
    <property type="match status" value="1"/>
</dbReference>
<dbReference type="InterPro" id="IPR017871">
    <property type="entry name" value="ABC_transporter-like_CS"/>
</dbReference>
<keyword evidence="2" id="KW-0813">Transport</keyword>
<dbReference type="PANTHER" id="PTHR42771">
    <property type="entry name" value="IRON(3+)-HYDROXAMATE IMPORT ATP-BINDING PROTEIN FHUC"/>
    <property type="match status" value="1"/>
</dbReference>
<dbReference type="EMBL" id="JABAFZ010000002">
    <property type="protein sequence ID" value="NME88634.1"/>
    <property type="molecule type" value="Genomic_DNA"/>
</dbReference>
<dbReference type="Proteomes" id="UP000544551">
    <property type="component" value="Unassembled WGS sequence"/>
</dbReference>
<evidence type="ECO:0000256" key="2">
    <source>
        <dbReference type="ARBA" id="ARBA00022448"/>
    </source>
</evidence>
<dbReference type="InterPro" id="IPR027417">
    <property type="entry name" value="P-loop_NTPase"/>
</dbReference>
<protein>
    <submittedName>
        <fullName evidence="11">ABC transporter ATP-binding protein</fullName>
    </submittedName>
</protein>
<dbReference type="InterPro" id="IPR003593">
    <property type="entry name" value="AAA+_ATPase"/>
</dbReference>
<proteinExistence type="predicted"/>
<keyword evidence="4" id="KW-0410">Iron transport</keyword>
<dbReference type="InterPro" id="IPR051535">
    <property type="entry name" value="Siderophore_ABC-ATPase"/>
</dbReference>
<keyword evidence="5" id="KW-0547">Nucleotide-binding</keyword>
<dbReference type="PANTHER" id="PTHR42771:SF2">
    <property type="entry name" value="IRON(3+)-HYDROXAMATE IMPORT ATP-BINDING PROTEIN FHUC"/>
    <property type="match status" value="1"/>
</dbReference>
<evidence type="ECO:0000256" key="6">
    <source>
        <dbReference type="ARBA" id="ARBA00022840"/>
    </source>
</evidence>
<name>A0AB36CIQ0_9CORY</name>
<evidence type="ECO:0000313" key="11">
    <source>
        <dbReference type="EMBL" id="NME88634.1"/>
    </source>
</evidence>
<keyword evidence="7" id="KW-0408">Iron</keyword>
<keyword evidence="3" id="KW-1003">Cell membrane</keyword>
<comment type="caution">
    <text evidence="11">The sequence shown here is derived from an EMBL/GenBank/DDBJ whole genome shotgun (WGS) entry which is preliminary data.</text>
</comment>
<sequence length="282" mass="30677">MTAMNINEHASTAQQLDSTALHVKDVSVGYGERTVLDTLNVDIKRGAVTSIVGPNGCGKSTLLRTMSRLINPTKGEIVLDGKSIHDIPTRKLATQLGLLPQSPIAPDGIVVADLVGRGRTPHQGILGRWSQQDYDIVAEALETTGISDLAERSIDELSGGQRQRVWIAMALAQRTDTLLLDEPTTYLDVKHQLDVLDLLTELNRDRGTTIVMVLHDLNLAARYSDELVAVSGGKVFAHGHPREVITKENVKSVFGIDSVIITDPVSDQPAVMPIGRHHLRNK</sequence>
<evidence type="ECO:0000259" key="10">
    <source>
        <dbReference type="PROSITE" id="PS50893"/>
    </source>
</evidence>
<evidence type="ECO:0000256" key="1">
    <source>
        <dbReference type="ARBA" id="ARBA00004202"/>
    </source>
</evidence>
<dbReference type="InterPro" id="IPR003439">
    <property type="entry name" value="ABC_transporter-like_ATP-bd"/>
</dbReference>
<evidence type="ECO:0000256" key="5">
    <source>
        <dbReference type="ARBA" id="ARBA00022741"/>
    </source>
</evidence>
<evidence type="ECO:0000256" key="4">
    <source>
        <dbReference type="ARBA" id="ARBA00022496"/>
    </source>
</evidence>
<feature type="domain" description="ABC transporter" evidence="10">
    <location>
        <begin position="21"/>
        <end position="257"/>
    </location>
</feature>
<gene>
    <name evidence="11" type="ORF">HF853_02860</name>
</gene>
<keyword evidence="9" id="KW-0472">Membrane</keyword>
<evidence type="ECO:0000256" key="7">
    <source>
        <dbReference type="ARBA" id="ARBA00023004"/>
    </source>
</evidence>
<dbReference type="Pfam" id="PF00005">
    <property type="entry name" value="ABC_tran"/>
    <property type="match status" value="1"/>
</dbReference>
<dbReference type="GO" id="GO:0005524">
    <property type="term" value="F:ATP binding"/>
    <property type="evidence" value="ECO:0007669"/>
    <property type="project" value="UniProtKB-KW"/>
</dbReference>
<comment type="subcellular location">
    <subcellularLocation>
        <location evidence="1">Cell membrane</location>
        <topology evidence="1">Peripheral membrane protein</topology>
    </subcellularLocation>
</comment>
<dbReference type="CDD" id="cd03214">
    <property type="entry name" value="ABC_Iron-Siderophores_B12_Hemin"/>
    <property type="match status" value="1"/>
</dbReference>
<dbReference type="GO" id="GO:0016887">
    <property type="term" value="F:ATP hydrolysis activity"/>
    <property type="evidence" value="ECO:0007669"/>
    <property type="project" value="InterPro"/>
</dbReference>
<evidence type="ECO:0000256" key="8">
    <source>
        <dbReference type="ARBA" id="ARBA00023065"/>
    </source>
</evidence>
<keyword evidence="8" id="KW-0406">Ion transport</keyword>
<evidence type="ECO:0000256" key="3">
    <source>
        <dbReference type="ARBA" id="ARBA00022475"/>
    </source>
</evidence>
<dbReference type="AlphaFoldDB" id="A0AB36CIQ0"/>
<dbReference type="FunFam" id="3.40.50.300:FF:000134">
    <property type="entry name" value="Iron-enterobactin ABC transporter ATP-binding protein"/>
    <property type="match status" value="1"/>
</dbReference>
<dbReference type="RefSeq" id="WP_168969104.1">
    <property type="nucleotide sequence ID" value="NZ_JABAFZ010000002.1"/>
</dbReference>